<evidence type="ECO:0000256" key="4">
    <source>
        <dbReference type="PROSITE-ProRule" id="PRU00433"/>
    </source>
</evidence>
<evidence type="ECO:0000256" key="6">
    <source>
        <dbReference type="SAM" id="SignalP"/>
    </source>
</evidence>
<dbReference type="GO" id="GO:0020037">
    <property type="term" value="F:heme binding"/>
    <property type="evidence" value="ECO:0007669"/>
    <property type="project" value="InterPro"/>
</dbReference>
<gene>
    <name evidence="8" type="ORF">DFQ59_11613</name>
</gene>
<evidence type="ECO:0000256" key="1">
    <source>
        <dbReference type="ARBA" id="ARBA00022617"/>
    </source>
</evidence>
<comment type="caution">
    <text evidence="8">The sequence shown here is derived from an EMBL/GenBank/DDBJ whole genome shotgun (WGS) entry which is preliminary data.</text>
</comment>
<reference evidence="8 9" key="1">
    <citation type="submission" date="2018-07" db="EMBL/GenBank/DDBJ databases">
        <title>Genomic Encyclopedia of Type Strains, Phase IV (KMG-IV): sequencing the most valuable type-strain genomes for metagenomic binning, comparative biology and taxonomic classification.</title>
        <authorList>
            <person name="Goeker M."/>
        </authorList>
    </citation>
    <scope>NUCLEOTIDE SEQUENCE [LARGE SCALE GENOMIC DNA]</scope>
    <source>
        <strain evidence="8 9">DSM 26407</strain>
    </source>
</reference>
<dbReference type="GO" id="GO:0046872">
    <property type="term" value="F:metal ion binding"/>
    <property type="evidence" value="ECO:0007669"/>
    <property type="project" value="UniProtKB-KW"/>
</dbReference>
<keyword evidence="9" id="KW-1185">Reference proteome</keyword>
<proteinExistence type="predicted"/>
<sequence>MNKAMLMLAATAALWGAVAQADTVADQLDRYYAEGGKVFSAAAGEAMWAREFPDPDGGPARSCSTCHTTDLKQSGTHARTGKAIEPMAPSVNPERLTDAKKIEKWFLRNCKWTLGRECTPQEKGDFLVYIKLQ</sequence>
<feature type="signal peptide" evidence="6">
    <location>
        <begin position="1"/>
        <end position="21"/>
    </location>
</feature>
<feature type="chain" id="PRO_5016777685" evidence="6">
    <location>
        <begin position="22"/>
        <end position="133"/>
    </location>
</feature>
<feature type="compositionally biased region" description="Polar residues" evidence="5">
    <location>
        <begin position="62"/>
        <end position="77"/>
    </location>
</feature>
<organism evidence="8 9">
    <name type="scientific">Thioalbus denitrificans</name>
    <dbReference type="NCBI Taxonomy" id="547122"/>
    <lineage>
        <taxon>Bacteria</taxon>
        <taxon>Pseudomonadati</taxon>
        <taxon>Pseudomonadota</taxon>
        <taxon>Gammaproteobacteria</taxon>
        <taxon>Chromatiales</taxon>
        <taxon>Ectothiorhodospiraceae</taxon>
        <taxon>Thioalbus</taxon>
    </lineage>
</organism>
<keyword evidence="3 4" id="KW-0408">Iron</keyword>
<evidence type="ECO:0000256" key="2">
    <source>
        <dbReference type="ARBA" id="ARBA00022723"/>
    </source>
</evidence>
<name>A0A369BVI1_9GAMM</name>
<evidence type="ECO:0000313" key="9">
    <source>
        <dbReference type="Proteomes" id="UP000252707"/>
    </source>
</evidence>
<keyword evidence="1 4" id="KW-0349">Heme</keyword>
<dbReference type="EMBL" id="QPJY01000016">
    <property type="protein sequence ID" value="RCX24728.1"/>
    <property type="molecule type" value="Genomic_DNA"/>
</dbReference>
<feature type="domain" description="Cytochrome c" evidence="7">
    <location>
        <begin position="39"/>
        <end position="133"/>
    </location>
</feature>
<dbReference type="InterPro" id="IPR009056">
    <property type="entry name" value="Cyt_c-like_dom"/>
</dbReference>
<keyword evidence="6" id="KW-0732">Signal</keyword>
<protein>
    <submittedName>
        <fullName evidence="8">Uncharacterized protein DUF1924</fullName>
    </submittedName>
</protein>
<dbReference type="GO" id="GO:0009055">
    <property type="term" value="F:electron transfer activity"/>
    <property type="evidence" value="ECO:0007669"/>
    <property type="project" value="InterPro"/>
</dbReference>
<keyword evidence="2 4" id="KW-0479">Metal-binding</keyword>
<dbReference type="RefSeq" id="WP_245937322.1">
    <property type="nucleotide sequence ID" value="NZ_QPJY01000016.1"/>
</dbReference>
<evidence type="ECO:0000256" key="3">
    <source>
        <dbReference type="ARBA" id="ARBA00023004"/>
    </source>
</evidence>
<feature type="region of interest" description="Disordered" evidence="5">
    <location>
        <begin position="56"/>
        <end position="79"/>
    </location>
</feature>
<dbReference type="Proteomes" id="UP000252707">
    <property type="component" value="Unassembled WGS sequence"/>
</dbReference>
<dbReference type="SUPFAM" id="SSF46626">
    <property type="entry name" value="Cytochrome c"/>
    <property type="match status" value="1"/>
</dbReference>
<accession>A0A369BVI1</accession>
<dbReference type="Gene3D" id="1.10.760.10">
    <property type="entry name" value="Cytochrome c-like domain"/>
    <property type="match status" value="1"/>
</dbReference>
<dbReference type="Pfam" id="PF09086">
    <property type="entry name" value="DUF1924"/>
    <property type="match status" value="1"/>
</dbReference>
<evidence type="ECO:0000313" key="8">
    <source>
        <dbReference type="EMBL" id="RCX24728.1"/>
    </source>
</evidence>
<dbReference type="InterPro" id="IPR036909">
    <property type="entry name" value="Cyt_c-like_dom_sf"/>
</dbReference>
<evidence type="ECO:0000256" key="5">
    <source>
        <dbReference type="SAM" id="MobiDB-lite"/>
    </source>
</evidence>
<dbReference type="PROSITE" id="PS51007">
    <property type="entry name" value="CYTC"/>
    <property type="match status" value="1"/>
</dbReference>
<evidence type="ECO:0000259" key="7">
    <source>
        <dbReference type="PROSITE" id="PS51007"/>
    </source>
</evidence>
<dbReference type="AlphaFoldDB" id="A0A369BVI1"/>
<dbReference type="InterPro" id="IPR015170">
    <property type="entry name" value="DUF1924_SHP"/>
</dbReference>